<keyword evidence="10" id="KW-1185">Reference proteome</keyword>
<dbReference type="InterPro" id="IPR020090">
    <property type="entry name" value="PTN/MK_C_dom"/>
</dbReference>
<comment type="caution">
    <text evidence="9">The sequence shown here is derived from an EMBL/GenBank/DDBJ whole genome shotgun (WGS) entry which is preliminary data.</text>
</comment>
<accession>A0A9J6CBV4</accession>
<dbReference type="GO" id="GO:0005576">
    <property type="term" value="C:extracellular region"/>
    <property type="evidence" value="ECO:0007669"/>
    <property type="project" value="UniProtKB-SubCell"/>
</dbReference>
<feature type="compositionally biased region" description="Basic and acidic residues" evidence="6">
    <location>
        <begin position="257"/>
        <end position="280"/>
    </location>
</feature>
<dbReference type="AlphaFoldDB" id="A0A9J6CBV4"/>
<evidence type="ECO:0000256" key="5">
    <source>
        <dbReference type="ARBA" id="ARBA00023157"/>
    </source>
</evidence>
<feature type="region of interest" description="Disordered" evidence="6">
    <location>
        <begin position="61"/>
        <end position="163"/>
    </location>
</feature>
<evidence type="ECO:0000256" key="6">
    <source>
        <dbReference type="SAM" id="MobiDB-lite"/>
    </source>
</evidence>
<dbReference type="PANTHER" id="PTHR21050:SF1">
    <property type="entry name" value="MIDKINE AND PLEIOTROPHIN 1, ISOFORM A-RELATED"/>
    <property type="match status" value="1"/>
</dbReference>
<evidence type="ECO:0000256" key="4">
    <source>
        <dbReference type="ARBA" id="ARBA00022729"/>
    </source>
</evidence>
<organism evidence="9 10">
    <name type="scientific">Polypedilum vanderplanki</name>
    <name type="common">Sleeping chironomid midge</name>
    <dbReference type="NCBI Taxonomy" id="319348"/>
    <lineage>
        <taxon>Eukaryota</taxon>
        <taxon>Metazoa</taxon>
        <taxon>Ecdysozoa</taxon>
        <taxon>Arthropoda</taxon>
        <taxon>Hexapoda</taxon>
        <taxon>Insecta</taxon>
        <taxon>Pterygota</taxon>
        <taxon>Neoptera</taxon>
        <taxon>Endopterygota</taxon>
        <taxon>Diptera</taxon>
        <taxon>Nematocera</taxon>
        <taxon>Chironomoidea</taxon>
        <taxon>Chironomidae</taxon>
        <taxon>Chironominae</taxon>
        <taxon>Polypedilum</taxon>
        <taxon>Polypedilum</taxon>
    </lineage>
</organism>
<keyword evidence="4 7" id="KW-0732">Signal</keyword>
<feature type="signal peptide" evidence="7">
    <location>
        <begin position="1"/>
        <end position="21"/>
    </location>
</feature>
<dbReference type="Pfam" id="PF01091">
    <property type="entry name" value="PTN_MK_C"/>
    <property type="match status" value="2"/>
</dbReference>
<reference evidence="9" key="1">
    <citation type="submission" date="2021-03" db="EMBL/GenBank/DDBJ databases">
        <title>Chromosome level genome of the anhydrobiotic midge Polypedilum vanderplanki.</title>
        <authorList>
            <person name="Yoshida Y."/>
            <person name="Kikawada T."/>
            <person name="Gusev O."/>
        </authorList>
    </citation>
    <scope>NUCLEOTIDE SEQUENCE</scope>
    <source>
        <strain evidence="9">NIAS01</strain>
        <tissue evidence="9">Whole body or cell culture</tissue>
    </source>
</reference>
<dbReference type="FunFam" id="2.30.90.10:FF:000001">
    <property type="entry name" value="Pleiotrophin"/>
    <property type="match status" value="1"/>
</dbReference>
<comment type="similarity">
    <text evidence="2">Belongs to the pleiotrophin family.</text>
</comment>
<feature type="compositionally biased region" description="Basic and acidic residues" evidence="6">
    <location>
        <begin position="61"/>
        <end position="74"/>
    </location>
</feature>
<feature type="chain" id="PRO_5039906421" description="Pleiotrophin/Midkine C-terminal domain-containing protein" evidence="7">
    <location>
        <begin position="22"/>
        <end position="280"/>
    </location>
</feature>
<evidence type="ECO:0000256" key="3">
    <source>
        <dbReference type="ARBA" id="ARBA00022525"/>
    </source>
</evidence>
<feature type="domain" description="Pleiotrophin/Midkine C-terminal" evidence="8">
    <location>
        <begin position="162"/>
        <end position="209"/>
    </location>
</feature>
<dbReference type="OrthoDB" id="8818336at2759"/>
<feature type="compositionally biased region" description="Low complexity" evidence="6">
    <location>
        <begin position="77"/>
        <end position="93"/>
    </location>
</feature>
<evidence type="ECO:0000313" key="9">
    <source>
        <dbReference type="EMBL" id="KAG5679211.1"/>
    </source>
</evidence>
<dbReference type="EMBL" id="JADBJN010000002">
    <property type="protein sequence ID" value="KAG5679211.1"/>
    <property type="molecule type" value="Genomic_DNA"/>
</dbReference>
<feature type="region of interest" description="Disordered" evidence="6">
    <location>
        <begin position="232"/>
        <end position="280"/>
    </location>
</feature>
<feature type="compositionally biased region" description="Basic and acidic residues" evidence="6">
    <location>
        <begin position="151"/>
        <end position="163"/>
    </location>
</feature>
<keyword evidence="3" id="KW-0964">Secreted</keyword>
<feature type="compositionally biased region" description="Polar residues" evidence="6">
    <location>
        <begin position="238"/>
        <end position="249"/>
    </location>
</feature>
<evidence type="ECO:0000313" key="10">
    <source>
        <dbReference type="Proteomes" id="UP001107558"/>
    </source>
</evidence>
<feature type="domain" description="Pleiotrophin/Midkine C-terminal" evidence="8">
    <location>
        <begin position="211"/>
        <end position="272"/>
    </location>
</feature>
<feature type="compositionally biased region" description="Basic and acidic residues" evidence="6">
    <location>
        <begin position="94"/>
        <end position="103"/>
    </location>
</feature>
<protein>
    <recommendedName>
        <fullName evidence="8">Pleiotrophin/Midkine C-terminal domain-containing protein</fullName>
    </recommendedName>
</protein>
<comment type="subcellular location">
    <subcellularLocation>
        <location evidence="1">Secreted</location>
    </subcellularLocation>
</comment>
<gene>
    <name evidence="9" type="ORF">PVAND_008796</name>
</gene>
<evidence type="ECO:0000259" key="8">
    <source>
        <dbReference type="Pfam" id="PF01091"/>
    </source>
</evidence>
<name>A0A9J6CBV4_POLVA</name>
<dbReference type="Proteomes" id="UP001107558">
    <property type="component" value="Chromosome 2"/>
</dbReference>
<dbReference type="Gene3D" id="2.30.90.10">
    <property type="entry name" value="Heparin-binding Growth Factor, Midkine, Chain A- C-terminal Domain"/>
    <property type="match status" value="2"/>
</dbReference>
<dbReference type="InterPro" id="IPR038130">
    <property type="entry name" value="PTN/MK_C_dom_sf"/>
</dbReference>
<feature type="compositionally biased region" description="Polar residues" evidence="6">
    <location>
        <begin position="107"/>
        <end position="125"/>
    </location>
</feature>
<evidence type="ECO:0000256" key="7">
    <source>
        <dbReference type="SAM" id="SignalP"/>
    </source>
</evidence>
<dbReference type="GO" id="GO:0008201">
    <property type="term" value="F:heparin binding"/>
    <property type="evidence" value="ECO:0007669"/>
    <property type="project" value="TreeGrafter"/>
</dbReference>
<dbReference type="GO" id="GO:0048332">
    <property type="term" value="P:mesoderm morphogenesis"/>
    <property type="evidence" value="ECO:0007669"/>
    <property type="project" value="TreeGrafter"/>
</dbReference>
<proteinExistence type="inferred from homology"/>
<dbReference type="GO" id="GO:0008083">
    <property type="term" value="F:growth factor activity"/>
    <property type="evidence" value="ECO:0007669"/>
    <property type="project" value="InterPro"/>
</dbReference>
<keyword evidence="5" id="KW-1015">Disulfide bond</keyword>
<sequence>MHSISLILIGVLLIICPYINATTTETTELEEPKILPLTDALKTTNVDDTKSPFKREVWQEDDREVLIRNERGTKDNGSGSTSGKKQKSDNNNNNKKDKKEPKNIHKQQQQHLNKNSDTNSETINTTQETVKKHQHHQQKHEKNVNNNKKHASTEKPKHKDENSCRYTKGAWTECDPKTNTRSRTLTLKKGEGSCVQTRTIQKKCKKGKSEKACRYDKGTWGECQPNGEMTRLDKLKSTSDSSTCAPTRTMNKKCNKSKQEKQMKNRNAKEKKQNDRKNRQ</sequence>
<dbReference type="PANTHER" id="PTHR21050">
    <property type="entry name" value="MIDKINE AND PLEIOTROPHIN 1, ISOFORM A-RELATED"/>
    <property type="match status" value="1"/>
</dbReference>
<evidence type="ECO:0000256" key="1">
    <source>
        <dbReference type="ARBA" id="ARBA00004613"/>
    </source>
</evidence>
<evidence type="ECO:0000256" key="2">
    <source>
        <dbReference type="ARBA" id="ARBA00005403"/>
    </source>
</evidence>